<comment type="caution">
    <text evidence="17">The sequence shown here is derived from an EMBL/GenBank/DDBJ whole genome shotgun (WGS) entry which is preliminary data.</text>
</comment>
<feature type="transmembrane region" description="Helical" evidence="16">
    <location>
        <begin position="355"/>
        <end position="374"/>
    </location>
</feature>
<evidence type="ECO:0000256" key="9">
    <source>
        <dbReference type="ARBA" id="ARBA00022984"/>
    </source>
</evidence>
<keyword evidence="13 16" id="KW-0961">Cell wall biogenesis/degradation</keyword>
<keyword evidence="7 16" id="KW-0812">Transmembrane</keyword>
<feature type="transmembrane region" description="Helical" evidence="16">
    <location>
        <begin position="21"/>
        <end position="43"/>
    </location>
</feature>
<dbReference type="InterPro" id="IPR018365">
    <property type="entry name" value="Cell_cycle_FtsW-rel_CS"/>
</dbReference>
<evidence type="ECO:0000256" key="4">
    <source>
        <dbReference type="ARBA" id="ARBA00022618"/>
    </source>
</evidence>
<dbReference type="NCBIfam" id="TIGR02614">
    <property type="entry name" value="ftsW"/>
    <property type="match status" value="1"/>
</dbReference>
<keyword evidence="6 16" id="KW-0808">Transferase</keyword>
<dbReference type="PROSITE" id="PS00428">
    <property type="entry name" value="FTSW_RODA_SPOVE"/>
    <property type="match status" value="1"/>
</dbReference>
<feature type="transmembrane region" description="Helical" evidence="16">
    <location>
        <begin position="63"/>
        <end position="82"/>
    </location>
</feature>
<name>A0ABV2ABL7_9GAMM</name>
<keyword evidence="4 16" id="KW-0132">Cell division</keyword>
<evidence type="ECO:0000256" key="3">
    <source>
        <dbReference type="ARBA" id="ARBA00022475"/>
    </source>
</evidence>
<dbReference type="Pfam" id="PF01098">
    <property type="entry name" value="FTSW_RODA_SPOVE"/>
    <property type="match status" value="1"/>
</dbReference>
<evidence type="ECO:0000256" key="5">
    <source>
        <dbReference type="ARBA" id="ARBA00022676"/>
    </source>
</evidence>
<keyword evidence="5 16" id="KW-0328">Glycosyltransferase</keyword>
<evidence type="ECO:0000256" key="2">
    <source>
        <dbReference type="ARBA" id="ARBA00004752"/>
    </source>
</evidence>
<evidence type="ECO:0000313" key="18">
    <source>
        <dbReference type="Proteomes" id="UP001465331"/>
    </source>
</evidence>
<keyword evidence="3 16" id="KW-1003">Cell membrane</keyword>
<evidence type="ECO:0000256" key="16">
    <source>
        <dbReference type="HAMAP-Rule" id="MF_00913"/>
    </source>
</evidence>
<evidence type="ECO:0000256" key="12">
    <source>
        <dbReference type="ARBA" id="ARBA00023306"/>
    </source>
</evidence>
<evidence type="ECO:0000256" key="10">
    <source>
        <dbReference type="ARBA" id="ARBA00022989"/>
    </source>
</evidence>
<organism evidence="17 18">
    <name type="scientific">Sinimarinibacterium thermocellulolyticum</name>
    <dbReference type="NCBI Taxonomy" id="3170016"/>
    <lineage>
        <taxon>Bacteria</taxon>
        <taxon>Pseudomonadati</taxon>
        <taxon>Pseudomonadota</taxon>
        <taxon>Gammaproteobacteria</taxon>
        <taxon>Nevskiales</taxon>
        <taxon>Nevskiaceae</taxon>
        <taxon>Sinimarinibacterium</taxon>
    </lineage>
</organism>
<reference evidence="17 18" key="1">
    <citation type="submission" date="2024-06" db="EMBL/GenBank/DDBJ databases">
        <authorList>
            <person name="Li Z."/>
            <person name="Jiang Y."/>
        </authorList>
    </citation>
    <scope>NUCLEOTIDE SEQUENCE [LARGE SCALE GENOMIC DNA]</scope>
    <source>
        <strain evidence="17 18">HSW-8</strain>
    </source>
</reference>
<dbReference type="EC" id="2.4.99.28" evidence="16"/>
<feature type="transmembrane region" description="Helical" evidence="16">
    <location>
        <begin position="322"/>
        <end position="343"/>
    </location>
</feature>
<evidence type="ECO:0000256" key="15">
    <source>
        <dbReference type="ARBA" id="ARBA00049902"/>
    </source>
</evidence>
<comment type="catalytic activity">
    <reaction evidence="15 16">
        <text>[GlcNAc-(1-&gt;4)-Mur2Ac(oyl-L-Ala-gamma-D-Glu-L-Lys-D-Ala-D-Ala)](n)-di-trans,octa-cis-undecaprenyl diphosphate + beta-D-GlcNAc-(1-&gt;4)-Mur2Ac(oyl-L-Ala-gamma-D-Glu-L-Lys-D-Ala-D-Ala)-di-trans,octa-cis-undecaprenyl diphosphate = [GlcNAc-(1-&gt;4)-Mur2Ac(oyl-L-Ala-gamma-D-Glu-L-Lys-D-Ala-D-Ala)](n+1)-di-trans,octa-cis-undecaprenyl diphosphate + di-trans,octa-cis-undecaprenyl diphosphate + H(+)</text>
        <dbReference type="Rhea" id="RHEA:23708"/>
        <dbReference type="Rhea" id="RHEA-COMP:9602"/>
        <dbReference type="Rhea" id="RHEA-COMP:9603"/>
        <dbReference type="ChEBI" id="CHEBI:15378"/>
        <dbReference type="ChEBI" id="CHEBI:58405"/>
        <dbReference type="ChEBI" id="CHEBI:60033"/>
        <dbReference type="ChEBI" id="CHEBI:78435"/>
        <dbReference type="EC" id="2.4.99.28"/>
    </reaction>
</comment>
<keyword evidence="8 16" id="KW-0133">Cell shape</keyword>
<comment type="pathway">
    <text evidence="2 16">Cell wall biogenesis; peptidoglycan biosynthesis.</text>
</comment>
<evidence type="ECO:0000256" key="8">
    <source>
        <dbReference type="ARBA" id="ARBA00022960"/>
    </source>
</evidence>
<comment type="function">
    <text evidence="16">Peptidoglycan polymerase that is essential for cell division.</text>
</comment>
<keyword evidence="9 16" id="KW-0573">Peptidoglycan synthesis</keyword>
<dbReference type="Proteomes" id="UP001465331">
    <property type="component" value="Unassembled WGS sequence"/>
</dbReference>
<feature type="transmembrane region" description="Helical" evidence="16">
    <location>
        <begin position="277"/>
        <end position="302"/>
    </location>
</feature>
<evidence type="ECO:0000256" key="13">
    <source>
        <dbReference type="ARBA" id="ARBA00023316"/>
    </source>
</evidence>
<dbReference type="InterPro" id="IPR013437">
    <property type="entry name" value="FtsW"/>
</dbReference>
<dbReference type="RefSeq" id="WP_352888723.1">
    <property type="nucleotide sequence ID" value="NZ_JBEPIJ010000006.1"/>
</dbReference>
<feature type="transmembrane region" description="Helical" evidence="16">
    <location>
        <begin position="89"/>
        <end position="107"/>
    </location>
</feature>
<gene>
    <name evidence="16 17" type="primary">ftsW</name>
    <name evidence="17" type="ORF">ABSH63_07605</name>
</gene>
<feature type="transmembrane region" description="Helical" evidence="16">
    <location>
        <begin position="179"/>
        <end position="196"/>
    </location>
</feature>
<keyword evidence="11 16" id="KW-0472">Membrane</keyword>
<proteinExistence type="inferred from homology"/>
<dbReference type="EMBL" id="JBEPIJ010000006">
    <property type="protein sequence ID" value="MES0873864.1"/>
    <property type="molecule type" value="Genomic_DNA"/>
</dbReference>
<keyword evidence="18" id="KW-1185">Reference proteome</keyword>
<comment type="similarity">
    <text evidence="14 16">Belongs to the SEDS family. FtsW subfamily.</text>
</comment>
<evidence type="ECO:0000313" key="17">
    <source>
        <dbReference type="EMBL" id="MES0873864.1"/>
    </source>
</evidence>
<evidence type="ECO:0000256" key="6">
    <source>
        <dbReference type="ARBA" id="ARBA00022679"/>
    </source>
</evidence>
<evidence type="ECO:0000256" key="1">
    <source>
        <dbReference type="ARBA" id="ARBA00004651"/>
    </source>
</evidence>
<evidence type="ECO:0000256" key="11">
    <source>
        <dbReference type="ARBA" id="ARBA00023136"/>
    </source>
</evidence>
<comment type="subcellular location">
    <subcellularLocation>
        <location evidence="16">Cell inner membrane</location>
        <topology evidence="16">Multi-pass membrane protein</topology>
    </subcellularLocation>
    <subcellularLocation>
        <location evidence="1">Cell membrane</location>
        <topology evidence="1">Multi-pass membrane protein</topology>
    </subcellularLocation>
    <text evidence="16">Localizes to the division septum.</text>
</comment>
<keyword evidence="10 16" id="KW-1133">Transmembrane helix</keyword>
<protein>
    <recommendedName>
        <fullName evidence="16">Probable peptidoglycan glycosyltransferase FtsW</fullName>
        <shortName evidence="16">PGT</shortName>
        <ecNumber evidence="16">2.4.99.28</ecNumber>
    </recommendedName>
    <alternativeName>
        <fullName evidence="16">Cell division protein FtsW</fullName>
    </alternativeName>
    <alternativeName>
        <fullName evidence="16">Cell wall polymerase</fullName>
    </alternativeName>
    <alternativeName>
        <fullName evidence="16">Peptidoglycan polymerase</fullName>
        <shortName evidence="16">PG polymerase</shortName>
    </alternativeName>
</protein>
<dbReference type="PANTHER" id="PTHR30474">
    <property type="entry name" value="CELL CYCLE PROTEIN"/>
    <property type="match status" value="1"/>
</dbReference>
<evidence type="ECO:0000256" key="14">
    <source>
        <dbReference type="ARBA" id="ARBA00038053"/>
    </source>
</evidence>
<accession>A0ABV2ABL7</accession>
<keyword evidence="16" id="KW-0997">Cell inner membrane</keyword>
<dbReference type="InterPro" id="IPR001182">
    <property type="entry name" value="FtsW/RodA"/>
</dbReference>
<dbReference type="HAMAP" id="MF_00913">
    <property type="entry name" value="PGT_FtsW_proteobact"/>
    <property type="match status" value="1"/>
</dbReference>
<feature type="transmembrane region" description="Helical" evidence="16">
    <location>
        <begin position="156"/>
        <end position="173"/>
    </location>
</feature>
<feature type="transmembrane region" description="Helical" evidence="16">
    <location>
        <begin position="203"/>
        <end position="223"/>
    </location>
</feature>
<sequence>MNALAIRLQQNLPLPHARYGLDVWLCGAVSALLLWGLIMVASASVAQAEKATGEAFYFLYRQLMFALLGVGIGAALYCVPLITWARLHLLLYLFAVLLLVAVLVPGVGVEVNSARRWIDIGVLRLQASEPARLALIVFIANYIARRQAVLQHSLRGLLLPLAAMTLPCALLLVEPDFGATAILMGVVFLMLFLGGARVGYYLALLAAAASALAYLAVAAPYRLKRLLNFTNPWADVENGGWQLAQSLIAIGRGEWTGVGLGNSVQKLLYLPEMHTDFIFAILAEELGLLGILVLLVLFGIVVWRGFAIARVAEVAGRQFSAFLAYGLTGWIGLQTLINMAVNLGLLPTKGLTLPLLSYGGSSLLTVCAMIGLLLRVDYENRSSAFAVTPAEDALASARPRRRHRAAEGRP</sequence>
<evidence type="ECO:0000256" key="7">
    <source>
        <dbReference type="ARBA" id="ARBA00022692"/>
    </source>
</evidence>
<keyword evidence="12 16" id="KW-0131">Cell cycle</keyword>
<dbReference type="PANTHER" id="PTHR30474:SF2">
    <property type="entry name" value="PEPTIDOGLYCAN GLYCOSYLTRANSFERASE FTSW-RELATED"/>
    <property type="match status" value="1"/>
</dbReference>